<dbReference type="SUPFAM" id="SSF56399">
    <property type="entry name" value="ADP-ribosylation"/>
    <property type="match status" value="1"/>
</dbReference>
<dbReference type="SUPFAM" id="SSF54236">
    <property type="entry name" value="Ubiquitin-like"/>
    <property type="match status" value="1"/>
</dbReference>
<evidence type="ECO:0000313" key="3">
    <source>
        <dbReference type="Proteomes" id="UP000789342"/>
    </source>
</evidence>
<sequence>MDDTLTLQFVAEAMSSLIGCRVVATESEGPALDIDLVHKYCLFKVDDNGEVVKRPRFEDHDCFRPENCEYCGQRHIRQEYEETWQGSNDMTQIFFNIFGESRSIFVDLNSTVLRLRREIQERLETDEPLSLRHFGHPLIDCRTLGSYDITQGSTIHVSHRLLGGFLGHYTIAKSFLKPQFDYDYTYRRDNGLHRRGYERYHLPIGWKKFGLNVDRYGDYKWLGTGLDAWPISYHGTDGDAAGSIAVGGYDINKGKRFAYGRGIYSSPYSDVAEKYSKEFTFSLDNNKYKLMFQNRVDPTDLRKENQDKYWITNSDQNIRPYALCYKRID</sequence>
<dbReference type="InterPro" id="IPR000626">
    <property type="entry name" value="Ubiquitin-like_dom"/>
</dbReference>
<name>A0A9N9H3C1_9GLOM</name>
<reference evidence="2" key="1">
    <citation type="submission" date="2021-06" db="EMBL/GenBank/DDBJ databases">
        <authorList>
            <person name="Kallberg Y."/>
            <person name="Tangrot J."/>
            <person name="Rosling A."/>
        </authorList>
    </citation>
    <scope>NUCLEOTIDE SEQUENCE</scope>
    <source>
        <strain evidence="2">CL551</strain>
    </source>
</reference>
<dbReference type="AlphaFoldDB" id="A0A9N9H3C1"/>
<dbReference type="EMBL" id="CAJVPV010010320">
    <property type="protein sequence ID" value="CAG8650021.1"/>
    <property type="molecule type" value="Genomic_DNA"/>
</dbReference>
<dbReference type="OrthoDB" id="1885901at2759"/>
<keyword evidence="3" id="KW-1185">Reference proteome</keyword>
<protein>
    <submittedName>
        <fullName evidence="2">1869_t:CDS:1</fullName>
    </submittedName>
</protein>
<gene>
    <name evidence="2" type="ORF">AMORRO_LOCUS9918</name>
</gene>
<dbReference type="Proteomes" id="UP000789342">
    <property type="component" value="Unassembled WGS sequence"/>
</dbReference>
<proteinExistence type="predicted"/>
<feature type="domain" description="Ubiquitin-like" evidence="1">
    <location>
        <begin position="91"/>
        <end position="164"/>
    </location>
</feature>
<evidence type="ECO:0000259" key="1">
    <source>
        <dbReference type="PROSITE" id="PS50053"/>
    </source>
</evidence>
<dbReference type="PROSITE" id="PS50053">
    <property type="entry name" value="UBIQUITIN_2"/>
    <property type="match status" value="1"/>
</dbReference>
<dbReference type="InterPro" id="IPR029071">
    <property type="entry name" value="Ubiquitin-like_domsf"/>
</dbReference>
<comment type="caution">
    <text evidence="2">The sequence shown here is derived from an EMBL/GenBank/DDBJ whole genome shotgun (WGS) entry which is preliminary data.</text>
</comment>
<evidence type="ECO:0000313" key="2">
    <source>
        <dbReference type="EMBL" id="CAG8650021.1"/>
    </source>
</evidence>
<dbReference type="Gene3D" id="3.90.228.10">
    <property type="match status" value="1"/>
</dbReference>
<dbReference type="PANTHER" id="PTHR36649:SF29">
    <property type="entry name" value="PARP CATALYTIC DOMAIN-CONTAINING PROTEIN-RELATED"/>
    <property type="match status" value="1"/>
</dbReference>
<dbReference type="PANTHER" id="PTHR36649">
    <property type="entry name" value="UBIQUITIN-LIKE DOMAIN-CONTAINING PROTEIN"/>
    <property type="match status" value="1"/>
</dbReference>
<dbReference type="Pfam" id="PF00240">
    <property type="entry name" value="ubiquitin"/>
    <property type="match status" value="1"/>
</dbReference>
<dbReference type="Gene3D" id="3.10.20.90">
    <property type="entry name" value="Phosphatidylinositol 3-kinase Catalytic Subunit, Chain A, domain 1"/>
    <property type="match status" value="1"/>
</dbReference>
<accession>A0A9N9H3C1</accession>
<organism evidence="2 3">
    <name type="scientific">Acaulospora morrowiae</name>
    <dbReference type="NCBI Taxonomy" id="94023"/>
    <lineage>
        <taxon>Eukaryota</taxon>
        <taxon>Fungi</taxon>
        <taxon>Fungi incertae sedis</taxon>
        <taxon>Mucoromycota</taxon>
        <taxon>Glomeromycotina</taxon>
        <taxon>Glomeromycetes</taxon>
        <taxon>Diversisporales</taxon>
        <taxon>Acaulosporaceae</taxon>
        <taxon>Acaulospora</taxon>
    </lineage>
</organism>